<keyword evidence="3" id="KW-1185">Reference proteome</keyword>
<evidence type="ECO:0000313" key="3">
    <source>
        <dbReference type="Proteomes" id="UP001196870"/>
    </source>
</evidence>
<accession>A0ABS5F2H6</accession>
<gene>
    <name evidence="2" type="ORF">GXW71_20500</name>
</gene>
<organism evidence="2 3">
    <name type="scientific">Plastoroseomonas hellenica</name>
    <dbReference type="NCBI Taxonomy" id="2687306"/>
    <lineage>
        <taxon>Bacteria</taxon>
        <taxon>Pseudomonadati</taxon>
        <taxon>Pseudomonadota</taxon>
        <taxon>Alphaproteobacteria</taxon>
        <taxon>Acetobacterales</taxon>
        <taxon>Acetobacteraceae</taxon>
        <taxon>Plastoroseomonas</taxon>
    </lineage>
</organism>
<name>A0ABS5F2H6_9PROT</name>
<dbReference type="Proteomes" id="UP001196870">
    <property type="component" value="Unassembled WGS sequence"/>
</dbReference>
<evidence type="ECO:0000313" key="2">
    <source>
        <dbReference type="EMBL" id="MBR0666752.1"/>
    </source>
</evidence>
<feature type="chain" id="PRO_5047290830" evidence="1">
    <location>
        <begin position="19"/>
        <end position="142"/>
    </location>
</feature>
<proteinExistence type="predicted"/>
<keyword evidence="1" id="KW-0732">Signal</keyword>
<sequence length="142" mass="15056">MTRLWGLAIALLTLPAVAEEDARALAGQPVLELARHEGVASLVHTATGGLRGEVSRRLRDPGPGLAVMQNRYVYGWGCGTEGCAAGGIFLAQDIAEGRVFILLLRDGRTRLAVPPNPNAWPAAVGEAMMGFDRLRAEQVGGR</sequence>
<protein>
    <submittedName>
        <fullName evidence="2">Uncharacterized protein</fullName>
    </submittedName>
</protein>
<comment type="caution">
    <text evidence="2">The sequence shown here is derived from an EMBL/GenBank/DDBJ whole genome shotgun (WGS) entry which is preliminary data.</text>
</comment>
<evidence type="ECO:0000256" key="1">
    <source>
        <dbReference type="SAM" id="SignalP"/>
    </source>
</evidence>
<feature type="signal peptide" evidence="1">
    <location>
        <begin position="1"/>
        <end position="18"/>
    </location>
</feature>
<reference evidence="3" key="1">
    <citation type="journal article" date="2021" name="Syst. Appl. Microbiol.">
        <title>Roseomonas hellenica sp. nov., isolated from roots of wild-growing Alkanna tinctoria.</title>
        <authorList>
            <person name="Rat A."/>
            <person name="Naranjo H.D."/>
            <person name="Lebbe L."/>
            <person name="Cnockaert M."/>
            <person name="Krigas N."/>
            <person name="Grigoriadou K."/>
            <person name="Maloupa E."/>
            <person name="Willems A."/>
        </authorList>
    </citation>
    <scope>NUCLEOTIDE SEQUENCE [LARGE SCALE GENOMIC DNA]</scope>
    <source>
        <strain evidence="3">LMG 31523</strain>
    </source>
</reference>
<dbReference type="RefSeq" id="WP_211854515.1">
    <property type="nucleotide sequence ID" value="NZ_JAAGBB010000026.1"/>
</dbReference>
<dbReference type="EMBL" id="JAAGBB010000026">
    <property type="protein sequence ID" value="MBR0666752.1"/>
    <property type="molecule type" value="Genomic_DNA"/>
</dbReference>